<feature type="compositionally biased region" description="Basic and acidic residues" evidence="1">
    <location>
        <begin position="290"/>
        <end position="299"/>
    </location>
</feature>
<feature type="compositionally biased region" description="Polar residues" evidence="1">
    <location>
        <begin position="279"/>
        <end position="288"/>
    </location>
</feature>
<organism evidence="3">
    <name type="scientific">Cyprideis torosa</name>
    <dbReference type="NCBI Taxonomy" id="163714"/>
    <lineage>
        <taxon>Eukaryota</taxon>
        <taxon>Metazoa</taxon>
        <taxon>Ecdysozoa</taxon>
        <taxon>Arthropoda</taxon>
        <taxon>Crustacea</taxon>
        <taxon>Oligostraca</taxon>
        <taxon>Ostracoda</taxon>
        <taxon>Podocopa</taxon>
        <taxon>Podocopida</taxon>
        <taxon>Cytherocopina</taxon>
        <taxon>Cytheroidea</taxon>
        <taxon>Cytherideidae</taxon>
        <taxon>Cyprideis</taxon>
    </lineage>
</organism>
<feature type="region of interest" description="Disordered" evidence="1">
    <location>
        <begin position="224"/>
        <end position="250"/>
    </location>
</feature>
<feature type="compositionally biased region" description="Low complexity" evidence="1">
    <location>
        <begin position="58"/>
        <end position="70"/>
    </location>
</feature>
<gene>
    <name evidence="3" type="ORF">CTOB1V02_LOCUS6627</name>
</gene>
<feature type="compositionally biased region" description="Basic and acidic residues" evidence="1">
    <location>
        <begin position="134"/>
        <end position="149"/>
    </location>
</feature>
<evidence type="ECO:0000256" key="2">
    <source>
        <dbReference type="SAM" id="SignalP"/>
    </source>
</evidence>
<feature type="signal peptide" evidence="2">
    <location>
        <begin position="1"/>
        <end position="19"/>
    </location>
</feature>
<accession>A0A7R8WHA8</accession>
<feature type="compositionally biased region" description="Basic and acidic residues" evidence="1">
    <location>
        <begin position="614"/>
        <end position="631"/>
    </location>
</feature>
<feature type="compositionally biased region" description="Acidic residues" evidence="1">
    <location>
        <begin position="87"/>
        <end position="98"/>
    </location>
</feature>
<feature type="region of interest" description="Disordered" evidence="1">
    <location>
        <begin position="279"/>
        <end position="336"/>
    </location>
</feature>
<feature type="compositionally biased region" description="Polar residues" evidence="1">
    <location>
        <begin position="595"/>
        <end position="611"/>
    </location>
</feature>
<protein>
    <submittedName>
        <fullName evidence="3">Uncharacterized protein</fullName>
    </submittedName>
</protein>
<evidence type="ECO:0000256" key="1">
    <source>
        <dbReference type="SAM" id="MobiDB-lite"/>
    </source>
</evidence>
<feature type="compositionally biased region" description="Polar residues" evidence="1">
    <location>
        <begin position="679"/>
        <end position="694"/>
    </location>
</feature>
<feature type="region of interest" description="Disordered" evidence="1">
    <location>
        <begin position="23"/>
        <end position="191"/>
    </location>
</feature>
<feature type="compositionally biased region" description="Basic and acidic residues" evidence="1">
    <location>
        <begin position="524"/>
        <end position="541"/>
    </location>
</feature>
<evidence type="ECO:0000313" key="3">
    <source>
        <dbReference type="EMBL" id="CAD7228749.1"/>
    </source>
</evidence>
<reference evidence="3" key="1">
    <citation type="submission" date="2020-11" db="EMBL/GenBank/DDBJ databases">
        <authorList>
            <person name="Tran Van P."/>
        </authorList>
    </citation>
    <scope>NUCLEOTIDE SEQUENCE</scope>
</reference>
<feature type="compositionally biased region" description="Basic and acidic residues" evidence="1">
    <location>
        <begin position="320"/>
        <end position="336"/>
    </location>
</feature>
<proteinExistence type="predicted"/>
<feature type="region of interest" description="Disordered" evidence="1">
    <location>
        <begin position="461"/>
        <end position="554"/>
    </location>
</feature>
<dbReference type="AlphaFoldDB" id="A0A7R8WHA8"/>
<name>A0A7R8WHA8_9CRUS</name>
<feature type="compositionally biased region" description="Basic and acidic residues" evidence="1">
    <location>
        <begin position="108"/>
        <end position="118"/>
    </location>
</feature>
<keyword evidence="2" id="KW-0732">Signal</keyword>
<feature type="compositionally biased region" description="Basic and acidic residues" evidence="1">
    <location>
        <begin position="225"/>
        <end position="239"/>
    </location>
</feature>
<feature type="chain" id="PRO_5043781098" evidence="2">
    <location>
        <begin position="20"/>
        <end position="886"/>
    </location>
</feature>
<feature type="compositionally biased region" description="Polar residues" evidence="1">
    <location>
        <begin position="30"/>
        <end position="47"/>
    </location>
</feature>
<sequence length="886" mass="97840">MAHKECAMLLVFVMSVAVAFPSNDRGTVLDNGSSEDTTVSTLESASSNTPNDGDDETTTNTETSDSATNDHGTTDAIDSPLIRDPDPEVGTETEEPVVGEEGTYPETTLKDPEQEIRQMEMTTEGENNIDIAEETDHGETDQKLEKDQNDLIQEPMAEDEKLPAEDVPSVGTETLGIPPEVPTTNAKDDEEEMATTTFPMTGEPNISEKQNEMEITSKTMSTLFSEEKDTSDQENRKALTDNGNVETATKTDETIAEKIIMKNDPEKQLGIEPVEIQVKKQQAPSVQSKPDNEKNDNPKKRLPVFTSNTKSGIVTPDSMFGEKQKETVSKKTSKNTENEEDHQIIIKFPTKADAKDLIAHPDVQRLISLNQEKAKGTEQIIDLQITKVQDKDEEIVYEIHEKGLLISAGECVHPKKYDRVQNGIWQFVFLVPIVGGFPIDGTATSDISGAPDHHKEFAVQQQEVPESINNQQIQQEPSGQASRKEEEDGGPQLESVSETEDPIENTSGRLVPSALPAHQLQTKEGAEIRLKTSKPKMERPAHLSNVKHNGEQSKYAGPKATLQEMLPMLEKALTLLEESLDLQLTEKSIEHNDQLKSTVSEEQEVTQSRVNSDPGDRQKSEDEQRFIKGAENEEFEDGGQRAIKKGERRAEAATTEFEENMEGNTNGGDHPEMEETQNEDVNMQSHIKQSNTSRNENVNRFIEFKMNDNMMTHADLPIFSVSMAHPGTPDTKTSGGNSELGEDSKTIVIRFPTSNLAVNDIINHSEYQGFIESHRNKGSTGILGIVLTELQTQDGNSEVQRGTSIASNLERNNRPTVPTKSEATGPDAGLVLLGFMIDMAPSARRGSKCHVTGSPRPLYGDLNKLNTSFSPVPPLLLPYWSRPYSV</sequence>
<feature type="region of interest" description="Disordered" evidence="1">
    <location>
        <begin position="593"/>
        <end position="694"/>
    </location>
</feature>
<dbReference type="EMBL" id="OB661683">
    <property type="protein sequence ID" value="CAD7228749.1"/>
    <property type="molecule type" value="Genomic_DNA"/>
</dbReference>
<feature type="compositionally biased region" description="Polar residues" evidence="1">
    <location>
        <begin position="461"/>
        <end position="481"/>
    </location>
</feature>